<dbReference type="InterPro" id="IPR050697">
    <property type="entry name" value="Adenylyl/Guanylyl_Cyclase_3/4"/>
</dbReference>
<evidence type="ECO:0000259" key="1">
    <source>
        <dbReference type="PROSITE" id="PS50125"/>
    </source>
</evidence>
<dbReference type="SUPFAM" id="SSF55073">
    <property type="entry name" value="Nucleotide cyclase"/>
    <property type="match status" value="1"/>
</dbReference>
<reference evidence="2" key="1">
    <citation type="submission" date="2018-05" db="EMBL/GenBank/DDBJ databases">
        <authorList>
            <person name="Lanie J.A."/>
            <person name="Ng W.-L."/>
            <person name="Kazmierczak K.M."/>
            <person name="Andrzejewski T.M."/>
            <person name="Davidsen T.M."/>
            <person name="Wayne K.J."/>
            <person name="Tettelin H."/>
            <person name="Glass J.I."/>
            <person name="Rusch D."/>
            <person name="Podicherti R."/>
            <person name="Tsui H.-C.T."/>
            <person name="Winkler M.E."/>
        </authorList>
    </citation>
    <scope>NUCLEOTIDE SEQUENCE</scope>
</reference>
<name>A0A383DPY8_9ZZZZ</name>
<dbReference type="EMBL" id="UINC01219076">
    <property type="protein sequence ID" value="SVE46379.1"/>
    <property type="molecule type" value="Genomic_DNA"/>
</dbReference>
<dbReference type="GO" id="GO:0009190">
    <property type="term" value="P:cyclic nucleotide biosynthetic process"/>
    <property type="evidence" value="ECO:0007669"/>
    <property type="project" value="InterPro"/>
</dbReference>
<proteinExistence type="predicted"/>
<dbReference type="PANTHER" id="PTHR43081">
    <property type="entry name" value="ADENYLATE CYCLASE, TERMINAL-DIFFERENTIATION SPECIFIC-RELATED"/>
    <property type="match status" value="1"/>
</dbReference>
<dbReference type="InterPro" id="IPR001054">
    <property type="entry name" value="A/G_cyclase"/>
</dbReference>
<accession>A0A383DPY8</accession>
<sequence>MSDIKRKLVAIVYTDIAGFSELSASDESRAIELVNVQRKLIQPIIESYAGTLHKEIGDGFLLTFPTVTAAVEFGIDFHRAVKQYGELKIRIGIHEGEGTFQENDIFGDD</sequence>
<protein>
    <recommendedName>
        <fullName evidence="1">Guanylate cyclase domain-containing protein</fullName>
    </recommendedName>
</protein>
<dbReference type="PROSITE" id="PS50125">
    <property type="entry name" value="GUANYLATE_CYCLASE_2"/>
    <property type="match status" value="1"/>
</dbReference>
<evidence type="ECO:0000313" key="2">
    <source>
        <dbReference type="EMBL" id="SVE46379.1"/>
    </source>
</evidence>
<dbReference type="GO" id="GO:0035556">
    <property type="term" value="P:intracellular signal transduction"/>
    <property type="evidence" value="ECO:0007669"/>
    <property type="project" value="InterPro"/>
</dbReference>
<dbReference type="AlphaFoldDB" id="A0A383DPY8"/>
<dbReference type="Pfam" id="PF00211">
    <property type="entry name" value="Guanylate_cyc"/>
    <property type="match status" value="1"/>
</dbReference>
<dbReference type="CDD" id="cd07302">
    <property type="entry name" value="CHD"/>
    <property type="match status" value="1"/>
</dbReference>
<dbReference type="PANTHER" id="PTHR43081:SF1">
    <property type="entry name" value="ADENYLATE CYCLASE, TERMINAL-DIFFERENTIATION SPECIFIC"/>
    <property type="match status" value="1"/>
</dbReference>
<gene>
    <name evidence="2" type="ORF">METZ01_LOCUS499233</name>
</gene>
<dbReference type="Gene3D" id="3.30.70.1230">
    <property type="entry name" value="Nucleotide cyclase"/>
    <property type="match status" value="1"/>
</dbReference>
<feature type="non-terminal residue" evidence="2">
    <location>
        <position position="109"/>
    </location>
</feature>
<dbReference type="InterPro" id="IPR029787">
    <property type="entry name" value="Nucleotide_cyclase"/>
</dbReference>
<organism evidence="2">
    <name type="scientific">marine metagenome</name>
    <dbReference type="NCBI Taxonomy" id="408172"/>
    <lineage>
        <taxon>unclassified sequences</taxon>
        <taxon>metagenomes</taxon>
        <taxon>ecological metagenomes</taxon>
    </lineage>
</organism>
<feature type="domain" description="Guanylate cyclase" evidence="1">
    <location>
        <begin position="10"/>
        <end position="109"/>
    </location>
</feature>